<evidence type="ECO:0000313" key="7">
    <source>
        <dbReference type="EMBL" id="RLK61865.1"/>
    </source>
</evidence>
<keyword evidence="3 5" id="KW-0238">DNA-binding</keyword>
<dbReference type="PANTHER" id="PTHR35807">
    <property type="entry name" value="TRANSCRIPTIONAL REGULATOR REDD-RELATED"/>
    <property type="match status" value="1"/>
</dbReference>
<dbReference type="GO" id="GO:0000160">
    <property type="term" value="P:phosphorelay signal transduction system"/>
    <property type="evidence" value="ECO:0007669"/>
    <property type="project" value="InterPro"/>
</dbReference>
<reference evidence="7 8" key="1">
    <citation type="submission" date="2018-10" db="EMBL/GenBank/DDBJ databases">
        <title>Genomic Encyclopedia of Archaeal and Bacterial Type Strains, Phase II (KMG-II): from individual species to whole genera.</title>
        <authorList>
            <person name="Goeker M."/>
        </authorList>
    </citation>
    <scope>NUCLEOTIDE SEQUENCE [LARGE SCALE GENOMIC DNA]</scope>
    <source>
        <strain evidence="7 8">DSM 45657</strain>
    </source>
</reference>
<dbReference type="SUPFAM" id="SSF48452">
    <property type="entry name" value="TPR-like"/>
    <property type="match status" value="1"/>
</dbReference>
<feature type="DNA-binding region" description="OmpR/PhoB-type" evidence="5">
    <location>
        <begin position="1"/>
        <end position="93"/>
    </location>
</feature>
<comment type="caution">
    <text evidence="7">The sequence shown here is derived from an EMBL/GenBank/DDBJ whole genome shotgun (WGS) entry which is preliminary data.</text>
</comment>
<protein>
    <submittedName>
        <fullName evidence="7">DNA-binding SARP family transcriptional activator</fullName>
    </submittedName>
</protein>
<dbReference type="Gene3D" id="1.25.40.10">
    <property type="entry name" value="Tetratricopeptide repeat domain"/>
    <property type="match status" value="1"/>
</dbReference>
<dbReference type="EMBL" id="RCDD01000001">
    <property type="protein sequence ID" value="RLK61865.1"/>
    <property type="molecule type" value="Genomic_DNA"/>
</dbReference>
<dbReference type="PANTHER" id="PTHR35807:SF1">
    <property type="entry name" value="TRANSCRIPTIONAL REGULATOR REDD"/>
    <property type="match status" value="1"/>
</dbReference>
<dbReference type="InterPro" id="IPR036388">
    <property type="entry name" value="WH-like_DNA-bd_sf"/>
</dbReference>
<feature type="domain" description="OmpR/PhoB-type" evidence="6">
    <location>
        <begin position="1"/>
        <end position="93"/>
    </location>
</feature>
<dbReference type="InterPro" id="IPR011990">
    <property type="entry name" value="TPR-like_helical_dom_sf"/>
</dbReference>
<dbReference type="GO" id="GO:0006355">
    <property type="term" value="P:regulation of DNA-templated transcription"/>
    <property type="evidence" value="ECO:0007669"/>
    <property type="project" value="InterPro"/>
</dbReference>
<dbReference type="InterPro" id="IPR005158">
    <property type="entry name" value="BTAD"/>
</dbReference>
<name>A0A421BBW7_9PSEU</name>
<gene>
    <name evidence="7" type="ORF">CLV68_2408</name>
</gene>
<comment type="similarity">
    <text evidence="1">Belongs to the AfsR/DnrI/RedD regulatory family.</text>
</comment>
<evidence type="ECO:0000313" key="8">
    <source>
        <dbReference type="Proteomes" id="UP000282454"/>
    </source>
</evidence>
<dbReference type="PROSITE" id="PS51755">
    <property type="entry name" value="OMPR_PHOB"/>
    <property type="match status" value="1"/>
</dbReference>
<dbReference type="SMART" id="SM01043">
    <property type="entry name" value="BTAD"/>
    <property type="match status" value="1"/>
</dbReference>
<organism evidence="7 8">
    <name type="scientific">Actinokineospora cianjurensis</name>
    <dbReference type="NCBI Taxonomy" id="585224"/>
    <lineage>
        <taxon>Bacteria</taxon>
        <taxon>Bacillati</taxon>
        <taxon>Actinomycetota</taxon>
        <taxon>Actinomycetes</taxon>
        <taxon>Pseudonocardiales</taxon>
        <taxon>Pseudonocardiaceae</taxon>
        <taxon>Actinokineospora</taxon>
    </lineage>
</organism>
<dbReference type="InterPro" id="IPR016032">
    <property type="entry name" value="Sig_transdc_resp-reg_C-effctor"/>
</dbReference>
<keyword evidence="2" id="KW-0805">Transcription regulation</keyword>
<dbReference type="Proteomes" id="UP000282454">
    <property type="component" value="Unassembled WGS sequence"/>
</dbReference>
<evidence type="ECO:0000256" key="4">
    <source>
        <dbReference type="ARBA" id="ARBA00023163"/>
    </source>
</evidence>
<keyword evidence="8" id="KW-1185">Reference proteome</keyword>
<dbReference type="RefSeq" id="WP_121390440.1">
    <property type="nucleotide sequence ID" value="NZ_RCDD01000001.1"/>
</dbReference>
<dbReference type="SMART" id="SM00862">
    <property type="entry name" value="Trans_reg_C"/>
    <property type="match status" value="1"/>
</dbReference>
<dbReference type="Pfam" id="PF00486">
    <property type="entry name" value="Trans_reg_C"/>
    <property type="match status" value="1"/>
</dbReference>
<dbReference type="SUPFAM" id="SSF46894">
    <property type="entry name" value="C-terminal effector domain of the bipartite response regulators"/>
    <property type="match status" value="1"/>
</dbReference>
<sequence>MIFKLLGALSVGHRGSLTPTATKQRQVLALLLVNANTTVHQAHLMEELWECSPPAHAIAALQTYVMHLRKALRPLAGGETRLRTRRGGYELVVNDGELDVDLFDALARSAGTADPGTAAELLREALRLWTGPALVDVTAGPVLRAAACLLTRRHLDVVGDRVDLDLALGRHHDLLGELSALVHGHRTTERFTAQLMIALHRCGRRVDALAAFHRLRQAITEDGGGPLSRSLHELYSDILSADPKLDPPPTPRPTLTLDVVPRQRTCPMERTSPKEWAAI</sequence>
<dbReference type="Gene3D" id="1.10.10.10">
    <property type="entry name" value="Winged helix-like DNA-binding domain superfamily/Winged helix DNA-binding domain"/>
    <property type="match status" value="1"/>
</dbReference>
<dbReference type="Pfam" id="PF03704">
    <property type="entry name" value="BTAD"/>
    <property type="match status" value="1"/>
</dbReference>
<evidence type="ECO:0000259" key="6">
    <source>
        <dbReference type="PROSITE" id="PS51755"/>
    </source>
</evidence>
<dbReference type="InterPro" id="IPR001867">
    <property type="entry name" value="OmpR/PhoB-type_DNA-bd"/>
</dbReference>
<dbReference type="OrthoDB" id="3817100at2"/>
<proteinExistence type="inferred from homology"/>
<accession>A0A421BBW7</accession>
<keyword evidence="4" id="KW-0804">Transcription</keyword>
<evidence type="ECO:0000256" key="3">
    <source>
        <dbReference type="ARBA" id="ARBA00023125"/>
    </source>
</evidence>
<dbReference type="AlphaFoldDB" id="A0A421BBW7"/>
<dbReference type="GO" id="GO:0003677">
    <property type="term" value="F:DNA binding"/>
    <property type="evidence" value="ECO:0007669"/>
    <property type="project" value="UniProtKB-UniRule"/>
</dbReference>
<dbReference type="InterPro" id="IPR051677">
    <property type="entry name" value="AfsR-DnrI-RedD_regulator"/>
</dbReference>
<dbReference type="CDD" id="cd15831">
    <property type="entry name" value="BTAD"/>
    <property type="match status" value="1"/>
</dbReference>
<evidence type="ECO:0000256" key="2">
    <source>
        <dbReference type="ARBA" id="ARBA00023015"/>
    </source>
</evidence>
<evidence type="ECO:0000256" key="5">
    <source>
        <dbReference type="PROSITE-ProRule" id="PRU01091"/>
    </source>
</evidence>
<evidence type="ECO:0000256" key="1">
    <source>
        <dbReference type="ARBA" id="ARBA00005820"/>
    </source>
</evidence>